<evidence type="ECO:0000256" key="1">
    <source>
        <dbReference type="SAM" id="Phobius"/>
    </source>
</evidence>
<evidence type="ECO:0000313" key="2">
    <source>
        <dbReference type="EMBL" id="MFD2591560.1"/>
    </source>
</evidence>
<dbReference type="RefSeq" id="WP_378257099.1">
    <property type="nucleotide sequence ID" value="NZ_JBHSJV010000001.1"/>
</dbReference>
<keyword evidence="1" id="KW-0472">Membrane</keyword>
<comment type="caution">
    <text evidence="2">The sequence shown here is derived from an EMBL/GenBank/DDBJ whole genome shotgun (WGS) entry which is preliminary data.</text>
</comment>
<proteinExistence type="predicted"/>
<evidence type="ECO:0008006" key="4">
    <source>
        <dbReference type="Google" id="ProtNLM"/>
    </source>
</evidence>
<sequence length="69" mass="7827">MSKIGRYLFFIGLISTVLNFLNYELRILMWIDSWGTAVGWGIRIGLTVLGLVLMMLSKTTKDESVEVSE</sequence>
<protein>
    <recommendedName>
        <fullName evidence="4">DUF378 domain-containing protein</fullName>
    </recommendedName>
</protein>
<keyword evidence="1" id="KW-1133">Transmembrane helix</keyword>
<feature type="transmembrane region" description="Helical" evidence="1">
    <location>
        <begin position="7"/>
        <end position="25"/>
    </location>
</feature>
<name>A0ABW5N7I3_9FLAO</name>
<accession>A0ABW5N7I3</accession>
<keyword evidence="3" id="KW-1185">Reference proteome</keyword>
<keyword evidence="1" id="KW-0812">Transmembrane</keyword>
<evidence type="ECO:0000313" key="3">
    <source>
        <dbReference type="Proteomes" id="UP001597459"/>
    </source>
</evidence>
<dbReference type="Proteomes" id="UP001597459">
    <property type="component" value="Unassembled WGS sequence"/>
</dbReference>
<reference evidence="3" key="1">
    <citation type="journal article" date="2019" name="Int. J. Syst. Evol. Microbiol.">
        <title>The Global Catalogue of Microorganisms (GCM) 10K type strain sequencing project: providing services to taxonomists for standard genome sequencing and annotation.</title>
        <authorList>
            <consortium name="The Broad Institute Genomics Platform"/>
            <consortium name="The Broad Institute Genome Sequencing Center for Infectious Disease"/>
            <person name="Wu L."/>
            <person name="Ma J."/>
        </authorList>
    </citation>
    <scope>NUCLEOTIDE SEQUENCE [LARGE SCALE GENOMIC DNA]</scope>
    <source>
        <strain evidence="3">KCTC 42423</strain>
    </source>
</reference>
<organism evidence="2 3">
    <name type="scientific">Aquimarina hainanensis</name>
    <dbReference type="NCBI Taxonomy" id="1578017"/>
    <lineage>
        <taxon>Bacteria</taxon>
        <taxon>Pseudomonadati</taxon>
        <taxon>Bacteroidota</taxon>
        <taxon>Flavobacteriia</taxon>
        <taxon>Flavobacteriales</taxon>
        <taxon>Flavobacteriaceae</taxon>
        <taxon>Aquimarina</taxon>
    </lineage>
</organism>
<dbReference type="EMBL" id="JBHULX010000021">
    <property type="protein sequence ID" value="MFD2591560.1"/>
    <property type="molecule type" value="Genomic_DNA"/>
</dbReference>
<gene>
    <name evidence="2" type="ORF">ACFSTE_12050</name>
</gene>
<feature type="transmembrane region" description="Helical" evidence="1">
    <location>
        <begin position="37"/>
        <end position="56"/>
    </location>
</feature>